<organism evidence="2">
    <name type="scientific">human gut metagenome</name>
    <dbReference type="NCBI Taxonomy" id="408170"/>
    <lineage>
        <taxon>unclassified sequences</taxon>
        <taxon>metagenomes</taxon>
        <taxon>organismal metagenomes</taxon>
    </lineage>
</organism>
<dbReference type="Gene3D" id="3.40.50.300">
    <property type="entry name" value="P-loop containing nucleotide triphosphate hydrolases"/>
    <property type="match status" value="1"/>
</dbReference>
<gene>
    <name evidence="2" type="ORF">Q604_UNBC08163G0001</name>
</gene>
<evidence type="ECO:0000313" key="2">
    <source>
        <dbReference type="EMBL" id="ETJ37624.1"/>
    </source>
</evidence>
<dbReference type="EMBL" id="AZMM01008163">
    <property type="protein sequence ID" value="ETJ37624.1"/>
    <property type="molecule type" value="Genomic_DNA"/>
</dbReference>
<keyword evidence="2" id="KW-0645">Protease</keyword>
<dbReference type="InterPro" id="IPR003959">
    <property type="entry name" value="ATPase_AAA_core"/>
</dbReference>
<dbReference type="InterPro" id="IPR027417">
    <property type="entry name" value="P-loop_NTPase"/>
</dbReference>
<proteinExistence type="predicted"/>
<dbReference type="GO" id="GO:0004176">
    <property type="term" value="F:ATP-dependent peptidase activity"/>
    <property type="evidence" value="ECO:0007669"/>
    <property type="project" value="TreeGrafter"/>
</dbReference>
<feature type="non-terminal residue" evidence="2">
    <location>
        <position position="1"/>
    </location>
</feature>
<name>W1Y8Z9_9ZZZZ</name>
<keyword evidence="2" id="KW-0482">Metalloprotease</keyword>
<dbReference type="PANTHER" id="PTHR23076">
    <property type="entry name" value="METALLOPROTEASE M41 FTSH"/>
    <property type="match status" value="1"/>
</dbReference>
<dbReference type="PANTHER" id="PTHR23076:SF97">
    <property type="entry name" value="ATP-DEPENDENT ZINC METALLOPROTEASE YME1L1"/>
    <property type="match status" value="1"/>
</dbReference>
<dbReference type="Pfam" id="PF00004">
    <property type="entry name" value="AAA"/>
    <property type="match status" value="1"/>
</dbReference>
<dbReference type="GO" id="GO:0006508">
    <property type="term" value="P:proteolysis"/>
    <property type="evidence" value="ECO:0007669"/>
    <property type="project" value="UniProtKB-KW"/>
</dbReference>
<dbReference type="GO" id="GO:0005524">
    <property type="term" value="F:ATP binding"/>
    <property type="evidence" value="ECO:0007669"/>
    <property type="project" value="InterPro"/>
</dbReference>
<sequence length="69" mass="7405">VEMFVGVGASRVRDLFTQAKKNAPCIIFIDEIDAVGRQRGAGLGGGHDEREQTLNQLLVEMDGFGANEG</sequence>
<protein>
    <submittedName>
        <fullName evidence="2">ATP-dependent zinc metalloprotease FtsH</fullName>
    </submittedName>
</protein>
<feature type="domain" description="ATPase AAA-type core" evidence="1">
    <location>
        <begin position="2"/>
        <end position="66"/>
    </location>
</feature>
<reference evidence="2" key="1">
    <citation type="submission" date="2013-12" db="EMBL/GenBank/DDBJ databases">
        <title>A Varibaculum cambriense genome reconstructed from a premature infant gut community with otherwise low bacterial novelty that shifts toward anaerobic metabolism during the third week of life.</title>
        <authorList>
            <person name="Brown C.T."/>
            <person name="Sharon I."/>
            <person name="Thomas B.C."/>
            <person name="Castelle C.J."/>
            <person name="Morowitz M.J."/>
            <person name="Banfield J.F."/>
        </authorList>
    </citation>
    <scope>NUCLEOTIDE SEQUENCE</scope>
</reference>
<accession>W1Y8Z9</accession>
<feature type="non-terminal residue" evidence="2">
    <location>
        <position position="69"/>
    </location>
</feature>
<dbReference type="AlphaFoldDB" id="W1Y8Z9"/>
<dbReference type="GO" id="GO:0016887">
    <property type="term" value="F:ATP hydrolysis activity"/>
    <property type="evidence" value="ECO:0007669"/>
    <property type="project" value="InterPro"/>
</dbReference>
<evidence type="ECO:0000259" key="1">
    <source>
        <dbReference type="Pfam" id="PF00004"/>
    </source>
</evidence>
<keyword evidence="2" id="KW-0378">Hydrolase</keyword>
<dbReference type="SUPFAM" id="SSF52540">
    <property type="entry name" value="P-loop containing nucleoside triphosphate hydrolases"/>
    <property type="match status" value="1"/>
</dbReference>
<comment type="caution">
    <text evidence="2">The sequence shown here is derived from an EMBL/GenBank/DDBJ whole genome shotgun (WGS) entry which is preliminary data.</text>
</comment>
<dbReference type="GO" id="GO:0008237">
    <property type="term" value="F:metallopeptidase activity"/>
    <property type="evidence" value="ECO:0007669"/>
    <property type="project" value="UniProtKB-KW"/>
</dbReference>